<protein>
    <submittedName>
        <fullName evidence="1">Uncharacterized protein</fullName>
    </submittedName>
</protein>
<comment type="caution">
    <text evidence="1">The sequence shown here is derived from an EMBL/GenBank/DDBJ whole genome shotgun (WGS) entry which is preliminary data.</text>
</comment>
<dbReference type="AlphaFoldDB" id="A0AAE0VS08"/>
<dbReference type="Proteomes" id="UP001195483">
    <property type="component" value="Unassembled WGS sequence"/>
</dbReference>
<proteinExistence type="predicted"/>
<accession>A0AAE0VS08</accession>
<sequence length="99" mass="11317">MFINMIGSEGYICVEADGVTECIVYVWLETRLGDVLKEIDWLSSSSCRLRTETGMGNWSETNGDDHVHEGSHVSFPARTLWMTDTHSLVWQTYPLDIFQ</sequence>
<gene>
    <name evidence="1" type="ORF">CHS0354_014425</name>
</gene>
<organism evidence="1 2">
    <name type="scientific">Potamilus streckersoni</name>
    <dbReference type="NCBI Taxonomy" id="2493646"/>
    <lineage>
        <taxon>Eukaryota</taxon>
        <taxon>Metazoa</taxon>
        <taxon>Spiralia</taxon>
        <taxon>Lophotrochozoa</taxon>
        <taxon>Mollusca</taxon>
        <taxon>Bivalvia</taxon>
        <taxon>Autobranchia</taxon>
        <taxon>Heteroconchia</taxon>
        <taxon>Palaeoheterodonta</taxon>
        <taxon>Unionida</taxon>
        <taxon>Unionoidea</taxon>
        <taxon>Unionidae</taxon>
        <taxon>Ambleminae</taxon>
        <taxon>Lampsilini</taxon>
        <taxon>Potamilus</taxon>
    </lineage>
</organism>
<evidence type="ECO:0000313" key="2">
    <source>
        <dbReference type="Proteomes" id="UP001195483"/>
    </source>
</evidence>
<reference evidence="1" key="3">
    <citation type="submission" date="2023-05" db="EMBL/GenBank/DDBJ databases">
        <authorList>
            <person name="Smith C.H."/>
        </authorList>
    </citation>
    <scope>NUCLEOTIDE SEQUENCE</scope>
    <source>
        <strain evidence="1">CHS0354</strain>
        <tissue evidence="1">Mantle</tissue>
    </source>
</reference>
<reference evidence="1" key="2">
    <citation type="journal article" date="2021" name="Genome Biol. Evol.">
        <title>Developing a high-quality reference genome for a parasitic bivalve with doubly uniparental inheritance (Bivalvia: Unionida).</title>
        <authorList>
            <person name="Smith C.H."/>
        </authorList>
    </citation>
    <scope>NUCLEOTIDE SEQUENCE</scope>
    <source>
        <strain evidence="1">CHS0354</strain>
        <tissue evidence="1">Mantle</tissue>
    </source>
</reference>
<keyword evidence="2" id="KW-1185">Reference proteome</keyword>
<dbReference type="EMBL" id="JAEAOA010000895">
    <property type="protein sequence ID" value="KAK3587911.1"/>
    <property type="molecule type" value="Genomic_DNA"/>
</dbReference>
<evidence type="ECO:0000313" key="1">
    <source>
        <dbReference type="EMBL" id="KAK3587911.1"/>
    </source>
</evidence>
<reference evidence="1" key="1">
    <citation type="journal article" date="2021" name="Genome Biol. Evol.">
        <title>A High-Quality Reference Genome for a Parasitic Bivalve with Doubly Uniparental Inheritance (Bivalvia: Unionida).</title>
        <authorList>
            <person name="Smith C.H."/>
        </authorList>
    </citation>
    <scope>NUCLEOTIDE SEQUENCE</scope>
    <source>
        <strain evidence="1">CHS0354</strain>
    </source>
</reference>
<name>A0AAE0VS08_9BIVA</name>